<name>A0A5B8MYI0_9CHLO</name>
<dbReference type="GO" id="GO:0005681">
    <property type="term" value="C:spliceosomal complex"/>
    <property type="evidence" value="ECO:0007669"/>
    <property type="project" value="TreeGrafter"/>
</dbReference>
<organism evidence="6 7">
    <name type="scientific">Chloropicon primus</name>
    <dbReference type="NCBI Taxonomy" id="1764295"/>
    <lineage>
        <taxon>Eukaryota</taxon>
        <taxon>Viridiplantae</taxon>
        <taxon>Chlorophyta</taxon>
        <taxon>Chloropicophyceae</taxon>
        <taxon>Chloropicales</taxon>
        <taxon>Chloropicaceae</taxon>
        <taxon>Chloropicon</taxon>
    </lineage>
</organism>
<dbReference type="OrthoDB" id="277109at2759"/>
<dbReference type="PRINTS" id="PR00322">
    <property type="entry name" value="G10"/>
</dbReference>
<keyword evidence="3" id="KW-0539">Nucleus</keyword>
<evidence type="ECO:0000256" key="3">
    <source>
        <dbReference type="ARBA" id="ARBA00023242"/>
    </source>
</evidence>
<keyword evidence="7" id="KW-1185">Reference proteome</keyword>
<evidence type="ECO:0000313" key="5">
    <source>
        <dbReference type="EMBL" id="CAD9711207.1"/>
    </source>
</evidence>
<proteinExistence type="inferred from homology"/>
<evidence type="ECO:0000313" key="6">
    <source>
        <dbReference type="EMBL" id="QDZ25683.1"/>
    </source>
</evidence>
<feature type="region of interest" description="Disordered" evidence="4">
    <location>
        <begin position="174"/>
        <end position="232"/>
    </location>
</feature>
<reference evidence="6 7" key="1">
    <citation type="submission" date="2018-07" db="EMBL/GenBank/DDBJ databases">
        <title>The complete nuclear genome of the prasinophyte Chloropicon primus (CCMP1205).</title>
        <authorList>
            <person name="Pombert J.-F."/>
            <person name="Otis C."/>
            <person name="Turmel M."/>
            <person name="Lemieux C."/>
        </authorList>
    </citation>
    <scope>NUCLEOTIDE SEQUENCE [LARGE SCALE GENOMIC DNA]</scope>
    <source>
        <strain evidence="6 7">CCMP1205</strain>
    </source>
</reference>
<sequence length="232" mass="27440">MNHTFRLARSKRKRLPEGWDLVEPTLLEFEERMREAVNESHEGKRKSESTWSITRIHWERNRFIYELYYKKKAISKELYDYLVKAKLCDVNLIAKWRKPGYEYLCSLQAISTKDTNYGTVAACRVPLKLRSPHQWGPSVKTGCISCASCDKGAPIWWFHTGWREHFEEERRKHLEKGKRKQRGGVEEEEDVRGDNAIEERIKRLKEMQKKPEDLVDKEDQAEGEGEPGTSRR</sequence>
<dbReference type="GO" id="GO:0000398">
    <property type="term" value="P:mRNA splicing, via spliceosome"/>
    <property type="evidence" value="ECO:0007669"/>
    <property type="project" value="TreeGrafter"/>
</dbReference>
<dbReference type="Pfam" id="PF01125">
    <property type="entry name" value="BUD31"/>
    <property type="match status" value="1"/>
</dbReference>
<evidence type="ECO:0000256" key="2">
    <source>
        <dbReference type="ARBA" id="ARBA00005287"/>
    </source>
</evidence>
<dbReference type="Proteomes" id="UP000316726">
    <property type="component" value="Chromosome 18"/>
</dbReference>
<protein>
    <submittedName>
        <fullName evidence="6">G10-like protein</fullName>
    </submittedName>
</protein>
<evidence type="ECO:0000313" key="7">
    <source>
        <dbReference type="Proteomes" id="UP000316726"/>
    </source>
</evidence>
<accession>A0A5B8MYI0</accession>
<dbReference type="AlphaFoldDB" id="A0A5B8MYI0"/>
<dbReference type="STRING" id="1764295.A0A5B8MYI0"/>
<dbReference type="PANTHER" id="PTHR19411">
    <property type="entry name" value="PROTEIN BUD31-RELATED"/>
    <property type="match status" value="1"/>
</dbReference>
<comment type="similarity">
    <text evidence="2">Belongs to the BUD31 (G10) family.</text>
</comment>
<evidence type="ECO:0000256" key="4">
    <source>
        <dbReference type="SAM" id="MobiDB-lite"/>
    </source>
</evidence>
<feature type="compositionally biased region" description="Basic and acidic residues" evidence="4">
    <location>
        <begin position="192"/>
        <end position="220"/>
    </location>
</feature>
<dbReference type="EMBL" id="HBHL01000081">
    <property type="protein sequence ID" value="CAD9711207.1"/>
    <property type="molecule type" value="Transcribed_RNA"/>
</dbReference>
<dbReference type="PANTHER" id="PTHR19411:SF0">
    <property type="entry name" value="PROTEIN BUD31 HOMOLOG"/>
    <property type="match status" value="1"/>
</dbReference>
<evidence type="ECO:0000256" key="1">
    <source>
        <dbReference type="ARBA" id="ARBA00004123"/>
    </source>
</evidence>
<dbReference type="InterPro" id="IPR001748">
    <property type="entry name" value="BUD31"/>
</dbReference>
<dbReference type="EMBL" id="CP031051">
    <property type="protein sequence ID" value="QDZ25683.1"/>
    <property type="molecule type" value="Genomic_DNA"/>
</dbReference>
<comment type="subcellular location">
    <subcellularLocation>
        <location evidence="1">Nucleus</location>
    </subcellularLocation>
</comment>
<reference evidence="5" key="2">
    <citation type="submission" date="2021-01" db="EMBL/GenBank/DDBJ databases">
        <authorList>
            <person name="Corre E."/>
            <person name="Pelletier E."/>
            <person name="Niang G."/>
            <person name="Scheremetjew M."/>
            <person name="Finn R."/>
            <person name="Kale V."/>
            <person name="Holt S."/>
            <person name="Cochrane G."/>
            <person name="Meng A."/>
            <person name="Brown T."/>
            <person name="Cohen L."/>
        </authorList>
    </citation>
    <scope>NUCLEOTIDE SEQUENCE</scope>
    <source>
        <strain evidence="5">CCMP1205</strain>
    </source>
</reference>
<gene>
    <name evidence="6" type="ORF">A3770_18p82010</name>
    <name evidence="5" type="ORF">CPRI1469_LOCUS46</name>
</gene>